<organism evidence="2 3">
    <name type="scientific">Halalkalibacillus sediminis</name>
    <dbReference type="NCBI Taxonomy" id="2018042"/>
    <lineage>
        <taxon>Bacteria</taxon>
        <taxon>Bacillati</taxon>
        <taxon>Bacillota</taxon>
        <taxon>Bacilli</taxon>
        <taxon>Bacillales</taxon>
        <taxon>Bacillaceae</taxon>
        <taxon>Halalkalibacillus</taxon>
    </lineage>
</organism>
<comment type="caution">
    <text evidence="2">The sequence shown here is derived from an EMBL/GenBank/DDBJ whole genome shotgun (WGS) entry which is preliminary data.</text>
</comment>
<dbReference type="Proteomes" id="UP000243524">
    <property type="component" value="Unassembled WGS sequence"/>
</dbReference>
<accession>A0A2I0QRX4</accession>
<dbReference type="AlphaFoldDB" id="A0A2I0QRX4"/>
<protein>
    <submittedName>
        <fullName evidence="2">Uncharacterized protein</fullName>
    </submittedName>
</protein>
<name>A0A2I0QRX4_9BACI</name>
<keyword evidence="1" id="KW-0812">Transmembrane</keyword>
<proteinExistence type="predicted"/>
<dbReference type="OrthoDB" id="2603210at2"/>
<dbReference type="Pfam" id="PF11518">
    <property type="entry name" value="DUF3221"/>
    <property type="match status" value="1"/>
</dbReference>
<keyword evidence="1" id="KW-0472">Membrane</keyword>
<evidence type="ECO:0000313" key="2">
    <source>
        <dbReference type="EMBL" id="PKR77078.1"/>
    </source>
</evidence>
<keyword evidence="1" id="KW-1133">Transmembrane helix</keyword>
<feature type="transmembrane region" description="Helical" evidence="1">
    <location>
        <begin position="44"/>
        <end position="65"/>
    </location>
</feature>
<keyword evidence="3" id="KW-1185">Reference proteome</keyword>
<dbReference type="EMBL" id="PJNH01000003">
    <property type="protein sequence ID" value="PKR77078.1"/>
    <property type="molecule type" value="Genomic_DNA"/>
</dbReference>
<dbReference type="InterPro" id="IPR021598">
    <property type="entry name" value="DUF3221"/>
</dbReference>
<reference evidence="2 3" key="1">
    <citation type="submission" date="2017-06" db="EMBL/GenBank/DDBJ databases">
        <title>the draft geome sequence of Illustriluteabacillus marina B3227.</title>
        <authorList>
            <person name="He R.-H."/>
            <person name="Du Z.-J."/>
        </authorList>
    </citation>
    <scope>NUCLEOTIDE SEQUENCE [LARGE SCALE GENOMIC DNA]</scope>
    <source>
        <strain evidence="2 3">B3227</strain>
    </source>
</reference>
<evidence type="ECO:0000256" key="1">
    <source>
        <dbReference type="SAM" id="Phobius"/>
    </source>
</evidence>
<evidence type="ECO:0000313" key="3">
    <source>
        <dbReference type="Proteomes" id="UP000243524"/>
    </source>
</evidence>
<gene>
    <name evidence="2" type="ORF">CEY16_10040</name>
</gene>
<sequence length="482" mass="54733">MDKKLEKMRKAYQNNENLRFTKSDKEEVFDKIARHNEPPQKAPLFPWKVVMSMLAVILIGAVIFASADGDFFNTAEAPTTDDEPSNEEDPSIEGYVMEMDEDRILVVEPELSDNDQYQAVWYSDVPDGIEMGQFVYVWHEGQEESYPAQASIDEIEIQESETVDESNLTEQEALNTALSSTDFEDTEVLVVDSVSFDSDSSIWEISLNDSEGTSVSTIQVDDEKNTVVEEEEESFFDYEPYGKPFTKLEIDVVEAMQDSENILNQLSGDATLNAVAIDEKGTVTMDFEPFEESITSGEKGELTQTIAELAFAYDESEEVYVQFEGSSEAFRDYMEAEAVTPITRDNLESNQGPPEPDLEEVLTEYEEKVNNFLEGQADDQRITTHDSIEEIRNDFMTVMSRSQAQYLIETYVREDNGLYLVATGGPVFINLEEPYSTEQVSEKEYQVIQEKDGQMRNGIFTFNIVYNGEAYVVDSIEHEETQ</sequence>
<dbReference type="RefSeq" id="WP_101331881.1">
    <property type="nucleotide sequence ID" value="NZ_PJNH01000003.1"/>
</dbReference>